<sequence length="170" mass="19847">MRVPPYYRRPGWQRFFAGIAIGAIIGWAFFVNHYGQVYDSMIVKIKTQADEITHLEEDIAQLKNDQIILNEENKNKLTVQDIEISFSNDKQLKLSQLTIHDLKHQAVDQISNLKGDSIETVYQAKDLIYRAIENKTYVIDDRKYHFKIIGESFYTTLHLTIEIRLEPSSN</sequence>
<reference evidence="4 6" key="1">
    <citation type="journal article" date="2014" name="Genome Announc.">
        <title>Draft Genome Sequence of Bacillus alcalophilus AV1934, a Classic Alkaliphile Isolated from Human Feces in 1934.</title>
        <authorList>
            <person name="Attie O."/>
            <person name="Jayaprakash A."/>
            <person name="Shah H."/>
            <person name="Paulsen I.T."/>
            <person name="Morino M."/>
            <person name="Takahashi Y."/>
            <person name="Narumi I."/>
            <person name="Sachidanandam R."/>
            <person name="Satoh K."/>
            <person name="Ito M."/>
            <person name="Krulwich T.A."/>
        </authorList>
    </citation>
    <scope>NUCLEOTIDE SEQUENCE [LARGE SCALE GENOMIC DNA]</scope>
    <source>
        <strain evidence="4 6">AV1934</strain>
    </source>
</reference>
<dbReference type="Proteomes" id="UP000297014">
    <property type="component" value="Unassembled WGS sequence"/>
</dbReference>
<dbReference type="InterPro" id="IPR058620">
    <property type="entry name" value="YtrI_C"/>
</dbReference>
<keyword evidence="2" id="KW-1133">Transmembrane helix</keyword>
<name>A0A094WCX8_ALKAL</name>
<dbReference type="AlphaFoldDB" id="A0A094WCX8"/>
<dbReference type="EMBL" id="ALPT02000119">
    <property type="protein sequence ID" value="KGA95629.1"/>
    <property type="molecule type" value="Genomic_DNA"/>
</dbReference>
<feature type="domain" description="Sporulation membrane protein YtrI C-terminal" evidence="3">
    <location>
        <begin position="80"/>
        <end position="164"/>
    </location>
</feature>
<proteinExistence type="predicted"/>
<gene>
    <name evidence="5" type="ORF">AJ85_18940</name>
    <name evidence="4" type="ORF">BALCAV_0221230</name>
</gene>
<dbReference type="OrthoDB" id="2691164at2"/>
<feature type="coiled-coil region" evidence="1">
    <location>
        <begin position="45"/>
        <end position="72"/>
    </location>
</feature>
<dbReference type="Pfam" id="PF26347">
    <property type="entry name" value="YtrI_sporulation"/>
    <property type="match status" value="1"/>
</dbReference>
<protein>
    <recommendedName>
        <fullName evidence="3">Sporulation membrane protein YtrI C-terminal domain-containing protein</fullName>
    </recommendedName>
</protein>
<accession>A0A094WCX8</accession>
<keyword evidence="2" id="KW-0812">Transmembrane</keyword>
<keyword evidence="6" id="KW-1185">Reference proteome</keyword>
<dbReference type="InterPro" id="IPR048198">
    <property type="entry name" value="YtrI"/>
</dbReference>
<dbReference type="RefSeq" id="WP_003321645.1">
    <property type="nucleotide sequence ID" value="NZ_ALPT02000119.1"/>
</dbReference>
<evidence type="ECO:0000313" key="5">
    <source>
        <dbReference type="EMBL" id="THG89234.1"/>
    </source>
</evidence>
<dbReference type="EMBL" id="JALP01000253">
    <property type="protein sequence ID" value="THG89234.1"/>
    <property type="molecule type" value="Genomic_DNA"/>
</dbReference>
<organism evidence="4 6">
    <name type="scientific">Alkalihalobacillus alcalophilus ATCC 27647 = CGMCC 1.3604</name>
    <dbReference type="NCBI Taxonomy" id="1218173"/>
    <lineage>
        <taxon>Bacteria</taxon>
        <taxon>Bacillati</taxon>
        <taxon>Bacillota</taxon>
        <taxon>Bacilli</taxon>
        <taxon>Bacillales</taxon>
        <taxon>Bacillaceae</taxon>
        <taxon>Alkalihalobacillus</taxon>
    </lineage>
</organism>
<feature type="transmembrane region" description="Helical" evidence="2">
    <location>
        <begin position="12"/>
        <end position="31"/>
    </location>
</feature>
<keyword evidence="1" id="KW-0175">Coiled coil</keyword>
<evidence type="ECO:0000313" key="6">
    <source>
        <dbReference type="Proteomes" id="UP000002754"/>
    </source>
</evidence>
<reference evidence="5 7" key="2">
    <citation type="submission" date="2014-01" db="EMBL/GenBank/DDBJ databases">
        <title>Draft genome sequencing of Bacillus alcalophilus CGMCC 1.3604.</title>
        <authorList>
            <person name="Yang J."/>
            <person name="Diao L."/>
            <person name="Yang S."/>
        </authorList>
    </citation>
    <scope>NUCLEOTIDE SEQUENCE [LARGE SCALE GENOMIC DNA]</scope>
    <source>
        <strain evidence="5 7">CGMCC 1.3604</strain>
    </source>
</reference>
<evidence type="ECO:0000259" key="3">
    <source>
        <dbReference type="Pfam" id="PF26347"/>
    </source>
</evidence>
<dbReference type="Proteomes" id="UP000002754">
    <property type="component" value="Unassembled WGS sequence"/>
</dbReference>
<evidence type="ECO:0000256" key="1">
    <source>
        <dbReference type="SAM" id="Coils"/>
    </source>
</evidence>
<dbReference type="eggNOG" id="ENOG5031KY3">
    <property type="taxonomic scope" value="Bacteria"/>
</dbReference>
<evidence type="ECO:0000313" key="4">
    <source>
        <dbReference type="EMBL" id="KGA95629.1"/>
    </source>
</evidence>
<comment type="caution">
    <text evidence="4">The sequence shown here is derived from an EMBL/GenBank/DDBJ whole genome shotgun (WGS) entry which is preliminary data.</text>
</comment>
<evidence type="ECO:0000313" key="7">
    <source>
        <dbReference type="Proteomes" id="UP000297014"/>
    </source>
</evidence>
<dbReference type="NCBIfam" id="NF041479">
    <property type="entry name" value="spor_membprot_YtrI"/>
    <property type="match status" value="1"/>
</dbReference>
<dbReference type="STRING" id="1218173.BALCAV_0221230"/>
<keyword evidence="2" id="KW-0472">Membrane</keyword>
<evidence type="ECO:0000256" key="2">
    <source>
        <dbReference type="SAM" id="Phobius"/>
    </source>
</evidence>